<feature type="transmembrane region" description="Helical" evidence="8">
    <location>
        <begin position="281"/>
        <end position="302"/>
    </location>
</feature>
<name>A0A1B9R0U9_9VIBR</name>
<keyword evidence="6" id="KW-0653">Protein transport</keyword>
<accession>A0A1B9R0U9</accession>
<dbReference type="RefSeq" id="WP_065576548.1">
    <property type="nucleotide sequence ID" value="NZ_JBNGCH010000345.1"/>
</dbReference>
<proteinExistence type="inferred from homology"/>
<dbReference type="EMBL" id="MAJZ01000345">
    <property type="protein sequence ID" value="OCH77882.1"/>
    <property type="molecule type" value="Genomic_DNA"/>
</dbReference>
<protein>
    <submittedName>
        <fullName evidence="11">Flagellar motor protein MotA</fullName>
    </submittedName>
</protein>
<feature type="transmembrane region" description="Helical" evidence="8">
    <location>
        <begin position="402"/>
        <end position="423"/>
    </location>
</feature>
<dbReference type="Pfam" id="PF01618">
    <property type="entry name" value="MotA_ExbB"/>
    <property type="match status" value="1"/>
</dbReference>
<evidence type="ECO:0000256" key="3">
    <source>
        <dbReference type="ARBA" id="ARBA00022692"/>
    </source>
</evidence>
<evidence type="ECO:0000256" key="6">
    <source>
        <dbReference type="RuleBase" id="RU004057"/>
    </source>
</evidence>
<feature type="chain" id="PRO_5008634817" evidence="9">
    <location>
        <begin position="24"/>
        <end position="465"/>
    </location>
</feature>
<evidence type="ECO:0000313" key="11">
    <source>
        <dbReference type="EMBL" id="OCH77882.1"/>
    </source>
</evidence>
<evidence type="ECO:0000256" key="1">
    <source>
        <dbReference type="ARBA" id="ARBA00004651"/>
    </source>
</evidence>
<dbReference type="GO" id="GO:0017038">
    <property type="term" value="P:protein import"/>
    <property type="evidence" value="ECO:0007669"/>
    <property type="project" value="TreeGrafter"/>
</dbReference>
<keyword evidence="4 8" id="KW-1133">Transmembrane helix</keyword>
<keyword evidence="3 8" id="KW-0812">Transmembrane</keyword>
<evidence type="ECO:0000256" key="5">
    <source>
        <dbReference type="ARBA" id="ARBA00023136"/>
    </source>
</evidence>
<comment type="caution">
    <text evidence="11">The sequence shown here is derived from an EMBL/GenBank/DDBJ whole genome shotgun (WGS) entry which is preliminary data.</text>
</comment>
<feature type="transmembrane region" description="Helical" evidence="8">
    <location>
        <begin position="364"/>
        <end position="382"/>
    </location>
</feature>
<comment type="subcellular location">
    <subcellularLocation>
        <location evidence="1">Cell membrane</location>
        <topology evidence="1">Multi-pass membrane protein</topology>
    </subcellularLocation>
    <subcellularLocation>
        <location evidence="6">Membrane</location>
        <topology evidence="6">Multi-pass membrane protein</topology>
    </subcellularLocation>
</comment>
<evidence type="ECO:0000259" key="10">
    <source>
        <dbReference type="Pfam" id="PF01618"/>
    </source>
</evidence>
<keyword evidence="11" id="KW-0966">Cell projection</keyword>
<keyword evidence="11" id="KW-0282">Flagellum</keyword>
<keyword evidence="11" id="KW-0969">Cilium</keyword>
<feature type="coiled-coil region" evidence="7">
    <location>
        <begin position="35"/>
        <end position="82"/>
    </location>
</feature>
<reference evidence="12" key="1">
    <citation type="submission" date="2016-06" db="EMBL/GenBank/DDBJ databases">
        <authorList>
            <person name="Hehemann J.-H."/>
            <person name="Arevalo P."/>
            <person name="Datta M.S."/>
            <person name="Polz M.F."/>
        </authorList>
    </citation>
    <scope>NUCLEOTIDE SEQUENCE [LARGE SCALE GENOMIC DNA]</scope>
    <source>
        <strain evidence="12">9CSC122</strain>
    </source>
</reference>
<dbReference type="GO" id="GO:0005886">
    <property type="term" value="C:plasma membrane"/>
    <property type="evidence" value="ECO:0007669"/>
    <property type="project" value="UniProtKB-SubCell"/>
</dbReference>
<keyword evidence="6" id="KW-0813">Transport</keyword>
<evidence type="ECO:0000256" key="8">
    <source>
        <dbReference type="SAM" id="Phobius"/>
    </source>
</evidence>
<dbReference type="PANTHER" id="PTHR30625">
    <property type="entry name" value="PROTEIN TOLQ"/>
    <property type="match status" value="1"/>
</dbReference>
<dbReference type="Proteomes" id="UP000093173">
    <property type="component" value="Unassembled WGS sequence"/>
</dbReference>
<keyword evidence="7" id="KW-0175">Coiled coil</keyword>
<feature type="signal peptide" evidence="9">
    <location>
        <begin position="1"/>
        <end position="23"/>
    </location>
</feature>
<keyword evidence="9" id="KW-0732">Signal</keyword>
<dbReference type="PANTHER" id="PTHR30625:SF11">
    <property type="entry name" value="MOTA_TOLQ_EXBB PROTON CHANNEL DOMAIN-CONTAINING PROTEIN"/>
    <property type="match status" value="1"/>
</dbReference>
<dbReference type="InterPro" id="IPR002898">
    <property type="entry name" value="MotA_ExbB_proton_chnl"/>
</dbReference>
<evidence type="ECO:0000313" key="12">
    <source>
        <dbReference type="Proteomes" id="UP000093173"/>
    </source>
</evidence>
<keyword evidence="2" id="KW-1003">Cell membrane</keyword>
<sequence length="465" mass="50361">MKTLVLTISLALGLSFAFMPASAKATPQLVEQAKADNLKQKREEEARQRQFIQTEAKLVASKKDLEAKIADIQKLTDELTLTFSRNEETLSRLEEKLRLEAGSLGELFGVVRQVTKQVEPEINHSVTAIDANQYSLAIDAIIDAQALPSMAELRGLWLSMDEQIRASAQLTKVTVPVLTIEGQVNTEDAYRMGSFALVGEQGYLNWNSARQHASYYSNQPKSIPSVLALESFVQNDVGTKNIESGGGIWSIDPSRGIILAQKELEPSLQDRIEAGGVVGKIILGLLSIGLVIALYRGVVLASTQYKIRKQLRNPNQISNNPLGRVLSVYQKDSNRTVEALELRLLEAVVDEQTHLEKGLSTLKLFAALAPMLGLLGTVTGMIETFQVITHFGNSDPKVMAGGISMALVTTVLGLVAAMPLLLAHNILSTQAENIRNILEKQGIGLVAGQAEQDGGCVNLAAKSAA</sequence>
<keyword evidence="5 8" id="KW-0472">Membrane</keyword>
<organism evidence="11 12">
    <name type="scientific">Vibrio genomosp. F10</name>
    <dbReference type="NCBI Taxonomy" id="723171"/>
    <lineage>
        <taxon>Bacteria</taxon>
        <taxon>Pseudomonadati</taxon>
        <taxon>Pseudomonadota</taxon>
        <taxon>Gammaproteobacteria</taxon>
        <taxon>Vibrionales</taxon>
        <taxon>Vibrionaceae</taxon>
        <taxon>Vibrio</taxon>
    </lineage>
</organism>
<comment type="similarity">
    <text evidence="6">Belongs to the exbB/tolQ family.</text>
</comment>
<keyword evidence="12" id="KW-1185">Reference proteome</keyword>
<gene>
    <name evidence="11" type="ORF">A6E14_07005</name>
</gene>
<evidence type="ECO:0000256" key="7">
    <source>
        <dbReference type="SAM" id="Coils"/>
    </source>
</evidence>
<dbReference type="AlphaFoldDB" id="A0A1B9R0U9"/>
<evidence type="ECO:0000256" key="9">
    <source>
        <dbReference type="SAM" id="SignalP"/>
    </source>
</evidence>
<feature type="domain" description="MotA/TolQ/ExbB proton channel" evidence="10">
    <location>
        <begin position="325"/>
        <end position="439"/>
    </location>
</feature>
<dbReference type="InterPro" id="IPR017270">
    <property type="entry name" value="MotA/TolQ/ExbB-rel"/>
</dbReference>
<dbReference type="PIRSF" id="PIRSF037714">
    <property type="entry name" value="TolR"/>
    <property type="match status" value="1"/>
</dbReference>
<dbReference type="InterPro" id="IPR050790">
    <property type="entry name" value="ExbB/TolQ_transport"/>
</dbReference>
<evidence type="ECO:0000256" key="4">
    <source>
        <dbReference type="ARBA" id="ARBA00022989"/>
    </source>
</evidence>
<evidence type="ECO:0000256" key="2">
    <source>
        <dbReference type="ARBA" id="ARBA00022475"/>
    </source>
</evidence>